<accession>A0A1N7P7R1</accession>
<keyword evidence="4" id="KW-1185">Reference proteome</keyword>
<dbReference type="Proteomes" id="UP000186684">
    <property type="component" value="Unassembled WGS sequence"/>
</dbReference>
<dbReference type="Gene3D" id="3.40.50.10610">
    <property type="entry name" value="ABC-type transport auxiliary lipoprotein component"/>
    <property type="match status" value="1"/>
</dbReference>
<protein>
    <recommendedName>
        <fullName evidence="2">ABC-type transport auxiliary lipoprotein component domain-containing protein</fullName>
    </recommendedName>
</protein>
<dbReference type="EMBL" id="FTOQ01000013">
    <property type="protein sequence ID" value="SIT06577.1"/>
    <property type="molecule type" value="Genomic_DNA"/>
</dbReference>
<keyword evidence="1" id="KW-0732">Signal</keyword>
<dbReference type="InterPro" id="IPR005586">
    <property type="entry name" value="ABC_trans_aux"/>
</dbReference>
<dbReference type="SUPFAM" id="SSF159594">
    <property type="entry name" value="XCC0632-like"/>
    <property type="match status" value="1"/>
</dbReference>
<feature type="chain" id="PRO_5012094344" description="ABC-type transport auxiliary lipoprotein component domain-containing protein" evidence="1">
    <location>
        <begin position="29"/>
        <end position="188"/>
    </location>
</feature>
<dbReference type="STRING" id="633194.SAMN05421759_11356"/>
<dbReference type="RefSeq" id="WP_234990284.1">
    <property type="nucleotide sequence ID" value="NZ_FTOQ01000013.1"/>
</dbReference>
<dbReference type="Pfam" id="PF03886">
    <property type="entry name" value="ABC_trans_aux"/>
    <property type="match status" value="1"/>
</dbReference>
<evidence type="ECO:0000313" key="3">
    <source>
        <dbReference type="EMBL" id="SIT06577.1"/>
    </source>
</evidence>
<evidence type="ECO:0000313" key="4">
    <source>
        <dbReference type="Proteomes" id="UP000186684"/>
    </source>
</evidence>
<evidence type="ECO:0000259" key="2">
    <source>
        <dbReference type="Pfam" id="PF03886"/>
    </source>
</evidence>
<dbReference type="AlphaFoldDB" id="A0A1N7P7R1"/>
<feature type="signal peptide" evidence="1">
    <location>
        <begin position="1"/>
        <end position="28"/>
    </location>
</feature>
<reference evidence="4" key="1">
    <citation type="submission" date="2017-01" db="EMBL/GenBank/DDBJ databases">
        <authorList>
            <person name="Varghese N."/>
            <person name="Submissions S."/>
        </authorList>
    </citation>
    <scope>NUCLEOTIDE SEQUENCE [LARGE SCALE GENOMIC DNA]</scope>
    <source>
        <strain evidence="4">DSM 29430</strain>
    </source>
</reference>
<feature type="domain" description="ABC-type transport auxiliary lipoprotein component" evidence="2">
    <location>
        <begin position="35"/>
        <end position="184"/>
    </location>
</feature>
<evidence type="ECO:0000256" key="1">
    <source>
        <dbReference type="SAM" id="SignalP"/>
    </source>
</evidence>
<proteinExistence type="predicted"/>
<sequence>MMTHVTRRLAALGLMAALAACSSEARFASPVIPPEARINSSFPSLEIAQVTLPSYAEAEDIYVRGTDGAISPAGPLWADLPARSITLQLARDLGTITNATVAPEPWPFRPFPAATVDVRIEELLATAEGIFRLSGQYFVAPEAGGRAASGQFAIEETIVGDPGSASAIAAARGRAVTRLAEQIARDGL</sequence>
<organism evidence="3 4">
    <name type="scientific">Roseivivax lentus</name>
    <dbReference type="NCBI Taxonomy" id="633194"/>
    <lineage>
        <taxon>Bacteria</taxon>
        <taxon>Pseudomonadati</taxon>
        <taxon>Pseudomonadota</taxon>
        <taxon>Alphaproteobacteria</taxon>
        <taxon>Rhodobacterales</taxon>
        <taxon>Roseobacteraceae</taxon>
        <taxon>Roseivivax</taxon>
    </lineage>
</organism>
<dbReference type="PROSITE" id="PS51257">
    <property type="entry name" value="PROKAR_LIPOPROTEIN"/>
    <property type="match status" value="1"/>
</dbReference>
<name>A0A1N7P7R1_9RHOB</name>
<gene>
    <name evidence="3" type="ORF">SAMN05421759_11356</name>
</gene>